<feature type="signal peptide" evidence="1">
    <location>
        <begin position="1"/>
        <end position="23"/>
    </location>
</feature>
<gene>
    <name evidence="3" type="ORF">BSZ36_09675</name>
</gene>
<dbReference type="PANTHER" id="PTHR46361">
    <property type="entry name" value="ELECTRON CARRIER/ PROTEIN DISULFIDE OXIDOREDUCTASE"/>
    <property type="match status" value="1"/>
</dbReference>
<keyword evidence="1" id="KW-0732">Signal</keyword>
<evidence type="ECO:0000259" key="2">
    <source>
        <dbReference type="Pfam" id="PF04784"/>
    </source>
</evidence>
<dbReference type="InParanoid" id="A0A259TZV0"/>
<sequence>MTRFLALASLFLALPLAALPAVAQSDVEGPLNRVLGAVVQPDGRVNYALLARSHRADLDAALSAIASQDPGALRTDAQKTAFLVNAYNARVLERVLAHPRATNLERQSLFGAFFETPFPIAGTRATLNQIEHGALRRQRQVDGGGVPAGLRALRPSRLDPRIHVALNCAALSCPRLQPRAFSASSLNATLDRAMREWTGSSRFATASGGTVTLSSLADWYGADWETRQRPLGDALLAAMPANRRDAAAIRSALRGKTRAQLKAARDVRFAYDWTVNRAR</sequence>
<name>A0A259TZV0_9BACT</name>
<evidence type="ECO:0000313" key="4">
    <source>
        <dbReference type="Proteomes" id="UP000216446"/>
    </source>
</evidence>
<dbReference type="Proteomes" id="UP000216446">
    <property type="component" value="Unassembled WGS sequence"/>
</dbReference>
<dbReference type="EMBL" id="MQWB01000001">
    <property type="protein sequence ID" value="OZC03220.1"/>
    <property type="molecule type" value="Genomic_DNA"/>
</dbReference>
<dbReference type="InterPro" id="IPR006869">
    <property type="entry name" value="DUF547"/>
</dbReference>
<dbReference type="PANTHER" id="PTHR46361:SF3">
    <property type="entry name" value="ELECTRON CARRIER_ PROTEIN DISULFIDE OXIDOREDUCTASE"/>
    <property type="match status" value="1"/>
</dbReference>
<feature type="chain" id="PRO_5012446821" description="DUF547 domain-containing protein" evidence="1">
    <location>
        <begin position="24"/>
        <end position="279"/>
    </location>
</feature>
<proteinExistence type="predicted"/>
<reference evidence="3 4" key="1">
    <citation type="submission" date="2016-11" db="EMBL/GenBank/DDBJ databases">
        <title>Study of marine rhodopsin-containing bacteria.</title>
        <authorList>
            <person name="Yoshizawa S."/>
            <person name="Kumagai Y."/>
            <person name="Kogure K."/>
        </authorList>
    </citation>
    <scope>NUCLEOTIDE SEQUENCE [LARGE SCALE GENOMIC DNA]</scope>
    <source>
        <strain evidence="3 4">SG-29</strain>
    </source>
</reference>
<evidence type="ECO:0000313" key="3">
    <source>
        <dbReference type="EMBL" id="OZC03220.1"/>
    </source>
</evidence>
<dbReference type="AlphaFoldDB" id="A0A259TZV0"/>
<organism evidence="3 4">
    <name type="scientific">Rubricoccus marinus</name>
    <dbReference type="NCBI Taxonomy" id="716817"/>
    <lineage>
        <taxon>Bacteria</taxon>
        <taxon>Pseudomonadati</taxon>
        <taxon>Rhodothermota</taxon>
        <taxon>Rhodothermia</taxon>
        <taxon>Rhodothermales</taxon>
        <taxon>Rubricoccaceae</taxon>
        <taxon>Rubricoccus</taxon>
    </lineage>
</organism>
<dbReference type="Pfam" id="PF04784">
    <property type="entry name" value="DUF547"/>
    <property type="match status" value="1"/>
</dbReference>
<evidence type="ECO:0000256" key="1">
    <source>
        <dbReference type="SAM" id="SignalP"/>
    </source>
</evidence>
<dbReference type="RefSeq" id="WP_179271118.1">
    <property type="nucleotide sequence ID" value="NZ_MQWB01000001.1"/>
</dbReference>
<feature type="domain" description="DUF547" evidence="2">
    <location>
        <begin position="76"/>
        <end position="197"/>
    </location>
</feature>
<keyword evidence="4" id="KW-1185">Reference proteome</keyword>
<comment type="caution">
    <text evidence="3">The sequence shown here is derived from an EMBL/GenBank/DDBJ whole genome shotgun (WGS) entry which is preliminary data.</text>
</comment>
<accession>A0A259TZV0</accession>
<protein>
    <recommendedName>
        <fullName evidence="2">DUF547 domain-containing protein</fullName>
    </recommendedName>
</protein>